<dbReference type="GO" id="GO:0016491">
    <property type="term" value="F:oxidoreductase activity"/>
    <property type="evidence" value="ECO:0007669"/>
    <property type="project" value="UniProtKB-KW"/>
</dbReference>
<gene>
    <name evidence="7" type="ORF">AKO1_000004</name>
</gene>
<dbReference type="SMART" id="SM00564">
    <property type="entry name" value="PQQ"/>
    <property type="match status" value="7"/>
</dbReference>
<feature type="region of interest" description="Disordered" evidence="4">
    <location>
        <begin position="599"/>
        <end position="618"/>
    </location>
</feature>
<name>A0AAW2ZS55_9EUKA</name>
<dbReference type="Pfam" id="PF13360">
    <property type="entry name" value="PQQ_2"/>
    <property type="match status" value="1"/>
</dbReference>
<dbReference type="Gene3D" id="2.140.10.10">
    <property type="entry name" value="Quinoprotein alcohol dehydrogenase-like superfamily"/>
    <property type="match status" value="1"/>
</dbReference>
<comment type="similarity">
    <text evidence="2">Belongs to the bacterial PQQ dehydrogenase family.</text>
</comment>
<dbReference type="PANTHER" id="PTHR32303:SF10">
    <property type="entry name" value="OUTER MEMBRANE PROTEIN ASSEMBLY FACTOR BAMB"/>
    <property type="match status" value="1"/>
</dbReference>
<evidence type="ECO:0000256" key="1">
    <source>
        <dbReference type="ARBA" id="ARBA00001931"/>
    </source>
</evidence>
<evidence type="ECO:0000256" key="4">
    <source>
        <dbReference type="SAM" id="MobiDB-lite"/>
    </source>
</evidence>
<evidence type="ECO:0000256" key="2">
    <source>
        <dbReference type="ARBA" id="ARBA00008156"/>
    </source>
</evidence>
<keyword evidence="8" id="KW-1185">Reference proteome</keyword>
<dbReference type="InterPro" id="IPR018391">
    <property type="entry name" value="PQQ_b-propeller_rpt"/>
</dbReference>
<dbReference type="SUPFAM" id="SSF50998">
    <property type="entry name" value="Quinoprotein alcohol dehydrogenase-like"/>
    <property type="match status" value="1"/>
</dbReference>
<feature type="signal peptide" evidence="5">
    <location>
        <begin position="1"/>
        <end position="18"/>
    </location>
</feature>
<dbReference type="EMBL" id="JAOPGA020001814">
    <property type="protein sequence ID" value="KAL0491556.1"/>
    <property type="molecule type" value="Genomic_DNA"/>
</dbReference>
<dbReference type="InterPro" id="IPR002372">
    <property type="entry name" value="PQQ_rpt_dom"/>
</dbReference>
<protein>
    <submittedName>
        <fullName evidence="7">PvaA</fullName>
    </submittedName>
</protein>
<keyword evidence="5" id="KW-0732">Signal</keyword>
<dbReference type="AlphaFoldDB" id="A0AAW2ZS55"/>
<evidence type="ECO:0000259" key="6">
    <source>
        <dbReference type="Pfam" id="PF13360"/>
    </source>
</evidence>
<feature type="chain" id="PRO_5043643701" evidence="5">
    <location>
        <begin position="19"/>
        <end position="751"/>
    </location>
</feature>
<organism evidence="7 8">
    <name type="scientific">Acrasis kona</name>
    <dbReference type="NCBI Taxonomy" id="1008807"/>
    <lineage>
        <taxon>Eukaryota</taxon>
        <taxon>Discoba</taxon>
        <taxon>Heterolobosea</taxon>
        <taxon>Tetramitia</taxon>
        <taxon>Eutetramitia</taxon>
        <taxon>Acrasidae</taxon>
        <taxon>Acrasis</taxon>
    </lineage>
</organism>
<reference evidence="7 8" key="1">
    <citation type="submission" date="2024-03" db="EMBL/GenBank/DDBJ databases">
        <title>The Acrasis kona genome and developmental transcriptomes reveal deep origins of eukaryotic multicellular pathways.</title>
        <authorList>
            <person name="Sheikh S."/>
            <person name="Fu C.-J."/>
            <person name="Brown M.W."/>
            <person name="Baldauf S.L."/>
        </authorList>
    </citation>
    <scope>NUCLEOTIDE SEQUENCE [LARGE SCALE GENOMIC DNA]</scope>
    <source>
        <strain evidence="7 8">ATCC MYA-3509</strain>
    </source>
</reference>
<evidence type="ECO:0000256" key="5">
    <source>
        <dbReference type="SAM" id="SignalP"/>
    </source>
</evidence>
<sequence>MKKSLIITYCLVLYVCYAQVTNWGYNLNNTRYSESGIINSNNIKQLGIKWALITQGDIMTTPTIMNHNNYSMVFVPDSSGNIYAVNQRTGTVIWKEKISSFTGKKQSWSRSSPAYYEGKIYIGDQKSANMICLNATDGRKIWMTELDNHSEAQITMSPTLYNNIVFVGTAASEEGAANRIPGYKCCTFQGRMFALSADNGTILWSVRTLPDNKGDHKGYSGNSLWGSAAPIDPQRDAVYVATGGNFNTPDSYKSCLKNTSIIDKLSCEPANYVNSIMSISISNGSILWSRNLGGPDMWTTKCQSGHDDDLCIKGFDLDHDFAQAPMLFNIKGRDVVGAGQKSGFFHTLDRDSGKIIWSKRTGPGNSGGGCGHGSAMDDERIYIGNSNAGKNWERFKNGFMCKGGFWVAISKETGNIVWQQCDPISDPEYIPDEPIPAIPKQKTLRSYAFATGALSVTSSGVVFAGSFDPRGAAYGFDAKTGVILWKKYLGSSIGSGAAISDDMVVWGIGWRQWGKGTAGNKLFGFKIMVNQSTSTYLKPTTQNHEVTHIAPTKPVVPHIPHHTLLHTPLHPSDKLKATNRPTLPSTTKPVTAHTAIPFNEDEEPEIQEPNSYSEDEDYGDEDINYRSDSNDIVCGVCPSGHRQWSEIGYTAPTNGDRCQCIKSRIICTSCPVGYIPWYNDSNALEPSNGDDCQCVISKVKQCPTCPVGFKIWYDLGWIRPNNGDQCQCVALTKRRSLHKFNKLKRLMKVYL</sequence>
<evidence type="ECO:0000313" key="7">
    <source>
        <dbReference type="EMBL" id="KAL0491556.1"/>
    </source>
</evidence>
<feature type="domain" description="Pyrrolo-quinoline quinone repeat" evidence="6">
    <location>
        <begin position="79"/>
        <end position="211"/>
    </location>
</feature>
<accession>A0AAW2ZS55</accession>
<keyword evidence="3" id="KW-0560">Oxidoreductase</keyword>
<dbReference type="InterPro" id="IPR011047">
    <property type="entry name" value="Quinoprotein_ADH-like_sf"/>
</dbReference>
<proteinExistence type="inferred from homology"/>
<dbReference type="Proteomes" id="UP001431209">
    <property type="component" value="Unassembled WGS sequence"/>
</dbReference>
<comment type="cofactor">
    <cofactor evidence="1">
        <name>pyrroloquinoline quinone</name>
        <dbReference type="ChEBI" id="CHEBI:58442"/>
    </cofactor>
</comment>
<comment type="caution">
    <text evidence="7">The sequence shown here is derived from an EMBL/GenBank/DDBJ whole genome shotgun (WGS) entry which is preliminary data.</text>
</comment>
<evidence type="ECO:0000256" key="3">
    <source>
        <dbReference type="ARBA" id="ARBA00023002"/>
    </source>
</evidence>
<dbReference type="PANTHER" id="PTHR32303">
    <property type="entry name" value="QUINOPROTEIN ALCOHOL DEHYDROGENASE (CYTOCHROME C)"/>
    <property type="match status" value="1"/>
</dbReference>
<evidence type="ECO:0000313" key="8">
    <source>
        <dbReference type="Proteomes" id="UP001431209"/>
    </source>
</evidence>